<gene>
    <name evidence="3" type="ORF">ENV52_12340</name>
</gene>
<comment type="caution">
    <text evidence="3">The sequence shown here is derived from an EMBL/GenBank/DDBJ whole genome shotgun (WGS) entry which is preliminary data.</text>
</comment>
<feature type="domain" description="Magnetosome protein MamS/MamX" evidence="2">
    <location>
        <begin position="43"/>
        <end position="128"/>
    </location>
</feature>
<feature type="signal peptide" evidence="1">
    <location>
        <begin position="1"/>
        <end position="23"/>
    </location>
</feature>
<keyword evidence="1" id="KW-0732">Signal</keyword>
<sequence>MKKIVLLPSVLLLVGVFAATVLAQPQGPTSQGWPMGRMYNPKTVETLDGKIESLETVTASRMDIPARVLLKLKTDKETVTVYLGPKWYLDHQKAKLAPGDYIQVKGSRITMDNQPVILPNTITKSGEVMQFWDEQGSPLWRGQGMGMGRGMGPKQ</sequence>
<accession>A0A7V6DQS2</accession>
<protein>
    <submittedName>
        <fullName evidence="3">DNA-binding protein</fullName>
    </submittedName>
</protein>
<dbReference type="InterPro" id="IPR058837">
    <property type="entry name" value="MamS_MamX_dom"/>
</dbReference>
<feature type="chain" id="PRO_5030540808" evidence="1">
    <location>
        <begin position="24"/>
        <end position="155"/>
    </location>
</feature>
<evidence type="ECO:0000256" key="1">
    <source>
        <dbReference type="SAM" id="SignalP"/>
    </source>
</evidence>
<dbReference type="AlphaFoldDB" id="A0A7V6DQS2"/>
<proteinExistence type="predicted"/>
<dbReference type="GO" id="GO:0003677">
    <property type="term" value="F:DNA binding"/>
    <property type="evidence" value="ECO:0007669"/>
    <property type="project" value="UniProtKB-KW"/>
</dbReference>
<name>A0A7V6DQS2_9BACT</name>
<evidence type="ECO:0000313" key="3">
    <source>
        <dbReference type="EMBL" id="HHS30476.1"/>
    </source>
</evidence>
<evidence type="ECO:0000259" key="2">
    <source>
        <dbReference type="Pfam" id="PF26390"/>
    </source>
</evidence>
<reference evidence="3" key="1">
    <citation type="journal article" date="2020" name="mSystems">
        <title>Genome- and Community-Level Interaction Insights into Carbon Utilization and Element Cycling Functions of Hydrothermarchaeota in Hydrothermal Sediment.</title>
        <authorList>
            <person name="Zhou Z."/>
            <person name="Liu Y."/>
            <person name="Xu W."/>
            <person name="Pan J."/>
            <person name="Luo Z.H."/>
            <person name="Li M."/>
        </authorList>
    </citation>
    <scope>NUCLEOTIDE SEQUENCE [LARGE SCALE GENOMIC DNA]</scope>
    <source>
        <strain evidence="3">SpSt-767</strain>
    </source>
</reference>
<dbReference type="EMBL" id="DTGR01000192">
    <property type="protein sequence ID" value="HHS30476.1"/>
    <property type="molecule type" value="Genomic_DNA"/>
</dbReference>
<dbReference type="Pfam" id="PF26390">
    <property type="entry name" value="MamS_MamX"/>
    <property type="match status" value="1"/>
</dbReference>
<keyword evidence="3" id="KW-0238">DNA-binding</keyword>
<organism evidence="3">
    <name type="scientific">Desulfobacca acetoxidans</name>
    <dbReference type="NCBI Taxonomy" id="60893"/>
    <lineage>
        <taxon>Bacteria</taxon>
        <taxon>Pseudomonadati</taxon>
        <taxon>Thermodesulfobacteriota</taxon>
        <taxon>Desulfobaccia</taxon>
        <taxon>Desulfobaccales</taxon>
        <taxon>Desulfobaccaceae</taxon>
        <taxon>Desulfobacca</taxon>
    </lineage>
</organism>